<feature type="domain" description="Cytochrome oxidase subunit I profile" evidence="3">
    <location>
        <begin position="22"/>
        <end position="489"/>
    </location>
</feature>
<dbReference type="InterPro" id="IPR023616">
    <property type="entry name" value="Cyt_c_oxase-like_su1_dom"/>
</dbReference>
<feature type="transmembrane region" description="Helical" evidence="2">
    <location>
        <begin position="197"/>
        <end position="223"/>
    </location>
</feature>
<feature type="transmembrane region" description="Helical" evidence="2">
    <location>
        <begin position="21"/>
        <end position="43"/>
    </location>
</feature>
<keyword evidence="2" id="KW-0472">Membrane</keyword>
<dbReference type="PATRIC" id="fig|1768241.3.peg.1825"/>
<dbReference type="PANTHER" id="PTHR10422">
    <property type="entry name" value="CYTOCHROME C OXIDASE SUBUNIT 1"/>
    <property type="match status" value="1"/>
</dbReference>
<keyword evidence="5" id="KW-1185">Reference proteome</keyword>
<evidence type="ECO:0000256" key="1">
    <source>
        <dbReference type="ARBA" id="ARBA00022660"/>
    </source>
</evidence>
<proteinExistence type="predicted"/>
<gene>
    <name evidence="4" type="ORF">TRIHO_17380</name>
</gene>
<name>A0A132BZV6_9RHOB</name>
<keyword evidence="1" id="KW-0249">Electron transport</keyword>
<feature type="transmembrane region" description="Helical" evidence="2">
    <location>
        <begin position="418"/>
        <end position="439"/>
    </location>
</feature>
<dbReference type="RefSeq" id="WP_068242131.1">
    <property type="nucleotide sequence ID" value="NZ_LPUY01000053.1"/>
</dbReference>
<dbReference type="AlphaFoldDB" id="A0A132BZV6"/>
<comment type="caution">
    <text evidence="4">The sequence shown here is derived from an EMBL/GenBank/DDBJ whole genome shotgun (WGS) entry which is preliminary data.</text>
</comment>
<feature type="transmembrane region" description="Helical" evidence="2">
    <location>
        <begin position="276"/>
        <end position="293"/>
    </location>
</feature>
<accession>A0A132BZV6</accession>
<dbReference type="EMBL" id="LPUY01000053">
    <property type="protein sequence ID" value="KUP93397.1"/>
    <property type="molecule type" value="Genomic_DNA"/>
</dbReference>
<dbReference type="GO" id="GO:0020037">
    <property type="term" value="F:heme binding"/>
    <property type="evidence" value="ECO:0007669"/>
    <property type="project" value="InterPro"/>
</dbReference>
<feature type="transmembrane region" description="Helical" evidence="2">
    <location>
        <begin position="384"/>
        <end position="406"/>
    </location>
</feature>
<dbReference type="OrthoDB" id="9764568at2"/>
<evidence type="ECO:0000313" key="5">
    <source>
        <dbReference type="Proteomes" id="UP000068382"/>
    </source>
</evidence>
<dbReference type="PROSITE" id="PS50855">
    <property type="entry name" value="COX1"/>
    <property type="match status" value="1"/>
</dbReference>
<feature type="transmembrane region" description="Helical" evidence="2">
    <location>
        <begin position="98"/>
        <end position="120"/>
    </location>
</feature>
<dbReference type="GO" id="GO:0009060">
    <property type="term" value="P:aerobic respiration"/>
    <property type="evidence" value="ECO:0007669"/>
    <property type="project" value="InterPro"/>
</dbReference>
<feature type="transmembrane region" description="Helical" evidence="2">
    <location>
        <begin position="459"/>
        <end position="479"/>
    </location>
</feature>
<feature type="transmembrane region" description="Helical" evidence="2">
    <location>
        <begin position="140"/>
        <end position="162"/>
    </location>
</feature>
<organism evidence="4 5">
    <name type="scientific">Tritonibacter horizontis</name>
    <dbReference type="NCBI Taxonomy" id="1768241"/>
    <lineage>
        <taxon>Bacteria</taxon>
        <taxon>Pseudomonadati</taxon>
        <taxon>Pseudomonadota</taxon>
        <taxon>Alphaproteobacteria</taxon>
        <taxon>Rhodobacterales</taxon>
        <taxon>Paracoccaceae</taxon>
        <taxon>Tritonibacter</taxon>
    </lineage>
</organism>
<feature type="transmembrane region" description="Helical" evidence="2">
    <location>
        <begin position="63"/>
        <end position="86"/>
    </location>
</feature>
<dbReference type="InterPro" id="IPR000883">
    <property type="entry name" value="Cyt_C_Oxase_1"/>
</dbReference>
<evidence type="ECO:0000313" key="4">
    <source>
        <dbReference type="EMBL" id="KUP93397.1"/>
    </source>
</evidence>
<evidence type="ECO:0000259" key="3">
    <source>
        <dbReference type="PROSITE" id="PS50855"/>
    </source>
</evidence>
<feature type="transmembrane region" description="Helical" evidence="2">
    <location>
        <begin position="345"/>
        <end position="364"/>
    </location>
</feature>
<keyword evidence="2" id="KW-0812">Transmembrane</keyword>
<feature type="transmembrane region" description="Helical" evidence="2">
    <location>
        <begin position="243"/>
        <end position="264"/>
    </location>
</feature>
<protein>
    <submittedName>
        <fullName evidence="4">Cytochrome C and quinol oxidase polypeptide I</fullName>
    </submittedName>
</protein>
<keyword evidence="2" id="KW-1133">Transmembrane helix</keyword>
<dbReference type="Pfam" id="PF00115">
    <property type="entry name" value="COX1"/>
    <property type="match status" value="1"/>
</dbReference>
<keyword evidence="1" id="KW-0679">Respiratory chain</keyword>
<dbReference type="Gene3D" id="1.20.210.10">
    <property type="entry name" value="Cytochrome c oxidase-like, subunit I domain"/>
    <property type="match status" value="1"/>
</dbReference>
<dbReference type="GO" id="GO:0016020">
    <property type="term" value="C:membrane"/>
    <property type="evidence" value="ECO:0007669"/>
    <property type="project" value="InterPro"/>
</dbReference>
<evidence type="ECO:0000256" key="2">
    <source>
        <dbReference type="SAM" id="Phobius"/>
    </source>
</evidence>
<reference evidence="4 5" key="1">
    <citation type="submission" date="2015-12" db="EMBL/GenBank/DDBJ databases">
        <title>Genome sequence of the marine Rhodobacteraceae strain O3.65, Candidatus Tritonibacter horizontis.</title>
        <authorList>
            <person name="Poehlein A."/>
            <person name="Giebel H.A."/>
            <person name="Voget S."/>
            <person name="Brinkhoff T."/>
        </authorList>
    </citation>
    <scope>NUCLEOTIDE SEQUENCE [LARGE SCALE GENOMIC DNA]</scope>
    <source>
        <strain evidence="4 5">O3.65</strain>
    </source>
</reference>
<feature type="transmembrane region" description="Helical" evidence="2">
    <location>
        <begin position="313"/>
        <end position="333"/>
    </location>
</feature>
<dbReference type="GO" id="GO:0004129">
    <property type="term" value="F:cytochrome-c oxidase activity"/>
    <property type="evidence" value="ECO:0007669"/>
    <property type="project" value="InterPro"/>
</dbReference>
<sequence>MRTLSQIPDNAAQQSATKTAAVIKLSIGLSGVVFLLMMIFGLIMRAAQAGWVDLDNALFYQLLTAHGAGMVGTATFSGAAIMWYFLARHVALNATVYIAFLGLFLLGVVLVLGSIFIGGFGGAWNFLFPLPALSGGIWEVGAAVAFCLGYISIGVGFLLYYLEVGYKIARAYGGLLGGLGWRFVWHGDVSRAPPPTVIAAASVTIFNSIGIIFGAIVLVATIVNLLFPEFAIDALMAKNAILFFGHVFINASIYMAVTAVYEVIPEYTGKPWKVSRVFVIAWAVVVIFVQGVYFHHLLQDVNMPKWSMVVGQVMSYGSSVVLIAVTVYSTAVYLKGAAIKWDLSLRLLVLGVIGWGVGTIPAFIDGMVAVNKIMHNTMWVPGHFHTYLLLGEVAMAFGFAAWLVRGRAIRETSALDRFAFGAYVAGGGGFVLMFLWSGASSIPRRWAVHYAQWQLQSQLATVFATVVVLATALLVAGYLRGLLRRGTEQ</sequence>
<dbReference type="Proteomes" id="UP000068382">
    <property type="component" value="Unassembled WGS sequence"/>
</dbReference>
<keyword evidence="1" id="KW-0813">Transport</keyword>
<dbReference type="InterPro" id="IPR036927">
    <property type="entry name" value="Cyt_c_oxase-like_su1_sf"/>
</dbReference>
<dbReference type="SUPFAM" id="SSF81442">
    <property type="entry name" value="Cytochrome c oxidase subunit I-like"/>
    <property type="match status" value="1"/>
</dbReference>